<feature type="signal peptide" evidence="9">
    <location>
        <begin position="1"/>
        <end position="23"/>
    </location>
</feature>
<sequence>MSFLTIALLFVAGFAASAINAVAGGGTFLTFGALSLAGVPPISANATSSIAQLPGYFTSTLPYLKDLRSIWRGIILLALVSVVGSVLGAMLLLWLDNAEFSAAVPWLLLGATALFAAGPWLRPKQRHQEDAAAAGRSRSGPAMQFVTAIYGGFFGAGMGIMMLATLGLTESGDYHRLNAVKNVLANVIAIVAIVVFVSGGVVDWAGALAMIPGVALGGYSGVWVAKRVPQIAIRLFVIAIGLSLAAYYFVTG</sequence>
<evidence type="ECO:0000256" key="8">
    <source>
        <dbReference type="RuleBase" id="RU363041"/>
    </source>
</evidence>
<organism evidence="10 11">
    <name type="scientific">Jiella endophytica</name>
    <dbReference type="NCBI Taxonomy" id="2558362"/>
    <lineage>
        <taxon>Bacteria</taxon>
        <taxon>Pseudomonadati</taxon>
        <taxon>Pseudomonadota</taxon>
        <taxon>Alphaproteobacteria</taxon>
        <taxon>Hyphomicrobiales</taxon>
        <taxon>Aurantimonadaceae</taxon>
        <taxon>Jiella</taxon>
    </lineage>
</organism>
<feature type="transmembrane region" description="Helical" evidence="8">
    <location>
        <begin position="74"/>
        <end position="94"/>
    </location>
</feature>
<dbReference type="PANTHER" id="PTHR30269">
    <property type="entry name" value="TRANSMEMBRANE PROTEIN YFCA"/>
    <property type="match status" value="1"/>
</dbReference>
<evidence type="ECO:0000256" key="2">
    <source>
        <dbReference type="ARBA" id="ARBA00009142"/>
    </source>
</evidence>
<keyword evidence="7 8" id="KW-0472">Membrane</keyword>
<dbReference type="GO" id="GO:0005886">
    <property type="term" value="C:plasma membrane"/>
    <property type="evidence" value="ECO:0007669"/>
    <property type="project" value="UniProtKB-SubCell"/>
</dbReference>
<accession>A0A4Y8RPQ7</accession>
<evidence type="ECO:0000256" key="9">
    <source>
        <dbReference type="SAM" id="SignalP"/>
    </source>
</evidence>
<keyword evidence="11" id="KW-1185">Reference proteome</keyword>
<reference evidence="10 11" key="1">
    <citation type="submission" date="2019-03" db="EMBL/GenBank/DDBJ databases">
        <title>Jiella endophytica sp. nov., a novel endophytic bacterium isolated from root of Ficus microcarpa Linn. f.</title>
        <authorList>
            <person name="Tuo L."/>
        </authorList>
    </citation>
    <scope>NUCLEOTIDE SEQUENCE [LARGE SCALE GENOMIC DNA]</scope>
    <source>
        <strain evidence="10 11">CBS5Q-3</strain>
    </source>
</reference>
<evidence type="ECO:0000313" key="11">
    <source>
        <dbReference type="Proteomes" id="UP000298179"/>
    </source>
</evidence>
<comment type="subcellular location">
    <subcellularLocation>
        <location evidence="1 8">Cell membrane</location>
        <topology evidence="1 8">Multi-pass membrane protein</topology>
    </subcellularLocation>
</comment>
<feature type="transmembrane region" description="Helical" evidence="8">
    <location>
        <begin position="183"/>
        <end position="202"/>
    </location>
</feature>
<name>A0A4Y8RPQ7_9HYPH</name>
<proteinExistence type="inferred from homology"/>
<gene>
    <name evidence="10" type="ORF">E3C22_06590</name>
</gene>
<feature type="chain" id="PRO_5021340263" description="Probable membrane transporter protein" evidence="9">
    <location>
        <begin position="24"/>
        <end position="252"/>
    </location>
</feature>
<dbReference type="Proteomes" id="UP000298179">
    <property type="component" value="Unassembled WGS sequence"/>
</dbReference>
<dbReference type="PANTHER" id="PTHR30269:SF0">
    <property type="entry name" value="MEMBRANE TRANSPORTER PROTEIN YFCA-RELATED"/>
    <property type="match status" value="1"/>
</dbReference>
<keyword evidence="3" id="KW-0813">Transport</keyword>
<evidence type="ECO:0000256" key="4">
    <source>
        <dbReference type="ARBA" id="ARBA00022475"/>
    </source>
</evidence>
<keyword evidence="6 8" id="KW-1133">Transmembrane helix</keyword>
<dbReference type="OrthoDB" id="9807082at2"/>
<evidence type="ECO:0000256" key="1">
    <source>
        <dbReference type="ARBA" id="ARBA00004651"/>
    </source>
</evidence>
<evidence type="ECO:0000256" key="3">
    <source>
        <dbReference type="ARBA" id="ARBA00022448"/>
    </source>
</evidence>
<feature type="transmembrane region" description="Helical" evidence="8">
    <location>
        <begin position="142"/>
        <end position="163"/>
    </location>
</feature>
<evidence type="ECO:0000313" key="10">
    <source>
        <dbReference type="EMBL" id="TFF25045.1"/>
    </source>
</evidence>
<dbReference type="RefSeq" id="WP_134761214.1">
    <property type="nucleotide sequence ID" value="NZ_SOZD01000002.1"/>
</dbReference>
<dbReference type="Pfam" id="PF01925">
    <property type="entry name" value="TauE"/>
    <property type="match status" value="1"/>
</dbReference>
<keyword evidence="5 8" id="KW-0812">Transmembrane</keyword>
<keyword evidence="4 8" id="KW-1003">Cell membrane</keyword>
<dbReference type="AlphaFoldDB" id="A0A4Y8RPQ7"/>
<evidence type="ECO:0000256" key="6">
    <source>
        <dbReference type="ARBA" id="ARBA00022989"/>
    </source>
</evidence>
<comment type="similarity">
    <text evidence="2 8">Belongs to the 4-toluene sulfonate uptake permease (TSUP) (TC 2.A.102) family.</text>
</comment>
<dbReference type="InterPro" id="IPR002781">
    <property type="entry name" value="TM_pro_TauE-like"/>
</dbReference>
<keyword evidence="9" id="KW-0732">Signal</keyword>
<comment type="caution">
    <text evidence="10">The sequence shown here is derived from an EMBL/GenBank/DDBJ whole genome shotgun (WGS) entry which is preliminary data.</text>
</comment>
<feature type="transmembrane region" description="Helical" evidence="8">
    <location>
        <begin position="231"/>
        <end position="250"/>
    </location>
</feature>
<evidence type="ECO:0000256" key="7">
    <source>
        <dbReference type="ARBA" id="ARBA00023136"/>
    </source>
</evidence>
<evidence type="ECO:0000256" key="5">
    <source>
        <dbReference type="ARBA" id="ARBA00022692"/>
    </source>
</evidence>
<dbReference type="EMBL" id="SOZD01000002">
    <property type="protein sequence ID" value="TFF25045.1"/>
    <property type="molecule type" value="Genomic_DNA"/>
</dbReference>
<feature type="transmembrane region" description="Helical" evidence="8">
    <location>
        <begin position="100"/>
        <end position="121"/>
    </location>
</feature>
<protein>
    <recommendedName>
        <fullName evidence="8">Probable membrane transporter protein</fullName>
    </recommendedName>
</protein>
<dbReference type="InterPro" id="IPR052017">
    <property type="entry name" value="TSUP"/>
</dbReference>
<feature type="transmembrane region" description="Helical" evidence="8">
    <location>
        <begin position="207"/>
        <end position="225"/>
    </location>
</feature>